<keyword evidence="2" id="KW-1185">Reference proteome</keyword>
<dbReference type="AlphaFoldDB" id="A0A937CQJ9"/>
<reference evidence="1" key="1">
    <citation type="submission" date="2021-01" db="EMBL/GenBank/DDBJ databases">
        <title>Rhizobium sp. strain KVB221 16S ribosomal RNA gene Genome sequencing and assembly.</title>
        <authorList>
            <person name="Kang M."/>
        </authorList>
    </citation>
    <scope>NUCLEOTIDE SEQUENCE</scope>
    <source>
        <strain evidence="1">KVB221</strain>
    </source>
</reference>
<accession>A0A937CQJ9</accession>
<sequence>MYLKSNVCFEFTRKMAGVGCAISVQNCEHPAKNLAACDCVVNGSPDNPDLFVADFNFIDDRLDIRLAEGNVAGVNSP</sequence>
<evidence type="ECO:0000313" key="2">
    <source>
        <dbReference type="Proteomes" id="UP000633219"/>
    </source>
</evidence>
<dbReference type="EMBL" id="JAEQNC010000014">
    <property type="protein sequence ID" value="MBL0374589.1"/>
    <property type="molecule type" value="Genomic_DNA"/>
</dbReference>
<dbReference type="Proteomes" id="UP000633219">
    <property type="component" value="Unassembled WGS sequence"/>
</dbReference>
<organism evidence="1 2">
    <name type="scientific">Rhizobium setariae</name>
    <dbReference type="NCBI Taxonomy" id="2801340"/>
    <lineage>
        <taxon>Bacteria</taxon>
        <taxon>Pseudomonadati</taxon>
        <taxon>Pseudomonadota</taxon>
        <taxon>Alphaproteobacteria</taxon>
        <taxon>Hyphomicrobiales</taxon>
        <taxon>Rhizobiaceae</taxon>
        <taxon>Rhizobium/Agrobacterium group</taxon>
        <taxon>Rhizobium</taxon>
    </lineage>
</organism>
<comment type="caution">
    <text evidence="1">The sequence shown here is derived from an EMBL/GenBank/DDBJ whole genome shotgun (WGS) entry which is preliminary data.</text>
</comment>
<gene>
    <name evidence="1" type="ORF">JJB09_21485</name>
</gene>
<proteinExistence type="predicted"/>
<name>A0A937CQJ9_9HYPH</name>
<dbReference type="RefSeq" id="WP_201663135.1">
    <property type="nucleotide sequence ID" value="NZ_JAEQNC010000014.1"/>
</dbReference>
<evidence type="ECO:0000313" key="1">
    <source>
        <dbReference type="EMBL" id="MBL0374589.1"/>
    </source>
</evidence>
<protein>
    <submittedName>
        <fullName evidence="1">Uncharacterized protein</fullName>
    </submittedName>
</protein>